<evidence type="ECO:0000259" key="2">
    <source>
        <dbReference type="Pfam" id="PF13566"/>
    </source>
</evidence>
<dbReference type="InterPro" id="IPR025404">
    <property type="entry name" value="DUF4130"/>
</dbReference>
<evidence type="ECO:0000313" key="3">
    <source>
        <dbReference type="EMBL" id="MBW7573013.1"/>
    </source>
</evidence>
<organism evidence="3 4">
    <name type="scientific">Caproiciproducens faecalis</name>
    <dbReference type="NCBI Taxonomy" id="2820301"/>
    <lineage>
        <taxon>Bacteria</taxon>
        <taxon>Bacillati</taxon>
        <taxon>Bacillota</taxon>
        <taxon>Clostridia</taxon>
        <taxon>Eubacteriales</taxon>
        <taxon>Acutalibacteraceae</taxon>
        <taxon>Caproiciproducens</taxon>
    </lineage>
</organism>
<protein>
    <submittedName>
        <fullName evidence="3">TIGR03915 family putative DNA repair protein</fullName>
    </submittedName>
</protein>
<keyword evidence="4" id="KW-1185">Reference proteome</keyword>
<comment type="caution">
    <text evidence="3">The sequence shown here is derived from an EMBL/GenBank/DDBJ whole genome shotgun (WGS) entry which is preliminary data.</text>
</comment>
<dbReference type="RefSeq" id="WP_219965420.1">
    <property type="nucleotide sequence ID" value="NZ_JAGFNZ010000003.1"/>
</dbReference>
<dbReference type="InterPro" id="IPR023875">
    <property type="entry name" value="DNA_repair_put"/>
</dbReference>
<dbReference type="Proteomes" id="UP000719942">
    <property type="component" value="Unassembled WGS sequence"/>
</dbReference>
<gene>
    <name evidence="3" type="ORF">J5W02_09320</name>
</gene>
<sequence length="278" mass="32357">MSDRSNLIYCYDGSFDGLLCCVFESYEKKEIPADIFSPDTEQTVLLPQKEIVTDPQKSARVLISIPKKMGYDALDFVRHAYLTCLPQKELYILLFLRMGFRFGPSVMNMLADDVVNTLFKAVKHLTNEAHLLKGFLRFSVFNGALAAEIEPKNIVLPLLAPHFRERYPEERFLIYDRTHSMALIYQPYRSEIIAADDFQMPEPDEEERSFRELWRLFYRTIEVQGRHNPKCRMSHMPKRYWSCMTEFSTDKKSRQEPALLTGGAKLLPASKMEPPHQS</sequence>
<dbReference type="Pfam" id="PF13566">
    <property type="entry name" value="DUF4130"/>
    <property type="match status" value="1"/>
</dbReference>
<feature type="domain" description="DUF4130" evidence="2">
    <location>
        <begin position="86"/>
        <end position="246"/>
    </location>
</feature>
<feature type="region of interest" description="Disordered" evidence="1">
    <location>
        <begin position="252"/>
        <end position="278"/>
    </location>
</feature>
<evidence type="ECO:0000256" key="1">
    <source>
        <dbReference type="SAM" id="MobiDB-lite"/>
    </source>
</evidence>
<dbReference type="EMBL" id="JAGFNZ010000003">
    <property type="protein sequence ID" value="MBW7573013.1"/>
    <property type="molecule type" value="Genomic_DNA"/>
</dbReference>
<name>A0ABS7DNY0_9FIRM</name>
<reference evidence="3 4" key="1">
    <citation type="submission" date="2021-03" db="EMBL/GenBank/DDBJ databases">
        <title>Caproiciproducens sp. nov. isolated from feces of cow.</title>
        <authorList>
            <person name="Choi J.-Y."/>
        </authorList>
    </citation>
    <scope>NUCLEOTIDE SEQUENCE [LARGE SCALE GENOMIC DNA]</scope>
    <source>
        <strain evidence="3 4">AGMB10547</strain>
    </source>
</reference>
<accession>A0ABS7DNY0</accession>
<proteinExistence type="predicted"/>
<dbReference type="NCBIfam" id="TIGR03915">
    <property type="entry name" value="SAM_7_link_chp"/>
    <property type="match status" value="1"/>
</dbReference>
<evidence type="ECO:0000313" key="4">
    <source>
        <dbReference type="Proteomes" id="UP000719942"/>
    </source>
</evidence>